<proteinExistence type="predicted"/>
<dbReference type="STRING" id="1891926.Fuma_06133"/>
<keyword evidence="3" id="KW-1185">Reference proteome</keyword>
<evidence type="ECO:0000313" key="2">
    <source>
        <dbReference type="EMBL" id="APZ96464.1"/>
    </source>
</evidence>
<dbReference type="PANTHER" id="PTHR11012:SF30">
    <property type="entry name" value="PROTEIN KINASE-LIKE DOMAIN-CONTAINING"/>
    <property type="match status" value="1"/>
</dbReference>
<dbReference type="InterPro" id="IPR011009">
    <property type="entry name" value="Kinase-like_dom_sf"/>
</dbReference>
<dbReference type="EMBL" id="CP017641">
    <property type="protein sequence ID" value="APZ96464.1"/>
    <property type="molecule type" value="Genomic_DNA"/>
</dbReference>
<dbReference type="Pfam" id="PF01636">
    <property type="entry name" value="APH"/>
    <property type="match status" value="1"/>
</dbReference>
<protein>
    <submittedName>
        <fullName evidence="2">Phosphotransferase enzyme family protein</fullName>
    </submittedName>
</protein>
<dbReference type="AlphaFoldDB" id="A0A1P8WQY5"/>
<gene>
    <name evidence="2" type="ORF">Fuma_06133</name>
</gene>
<dbReference type="InterPro" id="IPR015897">
    <property type="entry name" value="CHK_kinase-like"/>
</dbReference>
<feature type="domain" description="CHK kinase-like" evidence="1">
    <location>
        <begin position="118"/>
        <end position="275"/>
    </location>
</feature>
<dbReference type="SUPFAM" id="SSF56112">
    <property type="entry name" value="Protein kinase-like (PK-like)"/>
    <property type="match status" value="1"/>
</dbReference>
<evidence type="ECO:0000259" key="1">
    <source>
        <dbReference type="SMART" id="SM00587"/>
    </source>
</evidence>
<sequence length="329" mass="37283">MIESDRFDANLTAFVLRSTGAATISSTEVVQSLWSGYGQIVRCHLTGGETQSVVLKHVRWPDQQTHPRGWTTDHSHQRKLKSYQVETSWYERYAQRCVDACRVPKCVAAEHRSDGVLLLLEDLNAAGFAGRRRSVGDAEVDACLSWLASFHATFMGEQPEDLWTIGTYWHLATRPDELNALDDSPLKTAASELDRRLSGSPFQTFVHGDAKLANFCFSLDGRSAAAVDFQYVGGGCGMKDVAYFISSCFDEDECERRASTMLDRYFEFLHEALKRSDKAIDSRALEANWRELYPIAWTDFFRFLQGWSPGHWKAHRYSKRLASEVLNSL</sequence>
<dbReference type="Gene3D" id="3.90.1200.10">
    <property type="match status" value="1"/>
</dbReference>
<organism evidence="2 3">
    <name type="scientific">Fuerstiella marisgermanici</name>
    <dbReference type="NCBI Taxonomy" id="1891926"/>
    <lineage>
        <taxon>Bacteria</taxon>
        <taxon>Pseudomonadati</taxon>
        <taxon>Planctomycetota</taxon>
        <taxon>Planctomycetia</taxon>
        <taxon>Planctomycetales</taxon>
        <taxon>Planctomycetaceae</taxon>
        <taxon>Fuerstiella</taxon>
    </lineage>
</organism>
<dbReference type="Proteomes" id="UP000187735">
    <property type="component" value="Chromosome"/>
</dbReference>
<dbReference type="OrthoDB" id="9769860at2"/>
<dbReference type="PANTHER" id="PTHR11012">
    <property type="entry name" value="PROTEIN KINASE-LIKE DOMAIN-CONTAINING"/>
    <property type="match status" value="1"/>
</dbReference>
<keyword evidence="2" id="KW-0808">Transferase</keyword>
<dbReference type="RefSeq" id="WP_077027487.1">
    <property type="nucleotide sequence ID" value="NZ_CP017641.1"/>
</dbReference>
<name>A0A1P8WQY5_9PLAN</name>
<dbReference type="KEGG" id="fmr:Fuma_06133"/>
<dbReference type="GO" id="GO:0016740">
    <property type="term" value="F:transferase activity"/>
    <property type="evidence" value="ECO:0007669"/>
    <property type="project" value="UniProtKB-KW"/>
</dbReference>
<dbReference type="InterPro" id="IPR002575">
    <property type="entry name" value="Aminoglycoside_PTrfase"/>
</dbReference>
<dbReference type="SMART" id="SM00587">
    <property type="entry name" value="CHK"/>
    <property type="match status" value="1"/>
</dbReference>
<accession>A0A1P8WQY5</accession>
<reference evidence="2 3" key="1">
    <citation type="journal article" date="2016" name="Front. Microbiol.">
        <title>Fuerstia marisgermanicae gen. nov., sp. nov., an Unusual Member of the Phylum Planctomycetes from the German Wadden Sea.</title>
        <authorList>
            <person name="Kohn T."/>
            <person name="Heuer A."/>
            <person name="Jogler M."/>
            <person name="Vollmers J."/>
            <person name="Boedeker C."/>
            <person name="Bunk B."/>
            <person name="Rast P."/>
            <person name="Borchert D."/>
            <person name="Glockner I."/>
            <person name="Freese H.M."/>
            <person name="Klenk H.P."/>
            <person name="Overmann J."/>
            <person name="Kaster A.K."/>
            <person name="Rohde M."/>
            <person name="Wiegand S."/>
            <person name="Jogler C."/>
        </authorList>
    </citation>
    <scope>NUCLEOTIDE SEQUENCE [LARGE SCALE GENOMIC DNA]</scope>
    <source>
        <strain evidence="2 3">NH11</strain>
    </source>
</reference>
<evidence type="ECO:0000313" key="3">
    <source>
        <dbReference type="Proteomes" id="UP000187735"/>
    </source>
</evidence>